<organism evidence="1 2">
    <name type="scientific">Plasmodium brasilianum</name>
    <dbReference type="NCBI Taxonomy" id="5824"/>
    <lineage>
        <taxon>Eukaryota</taxon>
        <taxon>Sar</taxon>
        <taxon>Alveolata</taxon>
        <taxon>Apicomplexa</taxon>
        <taxon>Aconoidasida</taxon>
        <taxon>Haemosporida</taxon>
        <taxon>Plasmodiidae</taxon>
        <taxon>Plasmodium</taxon>
        <taxon>Plasmodium (Plasmodium)</taxon>
    </lineage>
</organism>
<comment type="caution">
    <text evidence="1">The sequence shown here is derived from an EMBL/GenBank/DDBJ whole genome shotgun (WGS) entry which is preliminary data.</text>
</comment>
<reference evidence="1" key="1">
    <citation type="submission" date="2022-06" db="EMBL/GenBank/DDBJ databases">
        <title>The First Complete Genome of the Simian Malaria Parasite Plasmodium brasilianum.</title>
        <authorList>
            <person name="Bajic M."/>
            <person name="Ravishankar S."/>
        </authorList>
    </citation>
    <scope>NUCLEOTIDE SEQUENCE</scope>
    <source>
        <strain evidence="1">Bolivian I</strain>
    </source>
</reference>
<keyword evidence="2" id="KW-1185">Reference proteome</keyword>
<gene>
    <name evidence="1" type="ORF">MKS88_000789</name>
</gene>
<dbReference type="EMBL" id="CM043770">
    <property type="protein sequence ID" value="KAI4841021.1"/>
    <property type="molecule type" value="Genomic_DNA"/>
</dbReference>
<name>A0ACB9YG66_PLABR</name>
<accession>A0ACB9YG66</accession>
<dbReference type="Proteomes" id="UP001056978">
    <property type="component" value="Chromosome 2"/>
</dbReference>
<sequence>MPKILRKYYFLYSEFFINFLEHDIFILKLDVRKSRLLYSETNVNHNALSTSLKEDAIKIANEDEYTFRNRLNTLMENDYSLEDITTLLHDDEVEISSNSLKFKNEFENFNIQ</sequence>
<evidence type="ECO:0000313" key="1">
    <source>
        <dbReference type="EMBL" id="KAI4841021.1"/>
    </source>
</evidence>
<protein>
    <submittedName>
        <fullName evidence="1">Uncharacterized protein</fullName>
    </submittedName>
</protein>
<evidence type="ECO:0000313" key="2">
    <source>
        <dbReference type="Proteomes" id="UP001056978"/>
    </source>
</evidence>
<proteinExistence type="predicted"/>